<reference evidence="15" key="3">
    <citation type="submission" date="2025-09" db="UniProtKB">
        <authorList>
            <consortium name="Ensembl"/>
        </authorList>
    </citation>
    <scope>IDENTIFICATION</scope>
    <source>
        <strain evidence="15">Isolate ISIS603380</strain>
    </source>
</reference>
<dbReference type="PROSITE" id="PS50088">
    <property type="entry name" value="ANK_REPEAT"/>
    <property type="match status" value="2"/>
</dbReference>
<evidence type="ECO:0000256" key="5">
    <source>
        <dbReference type="ARBA" id="ARBA00022737"/>
    </source>
</evidence>
<evidence type="ECO:0000256" key="1">
    <source>
        <dbReference type="ARBA" id="ARBA00004123"/>
    </source>
</evidence>
<dbReference type="InParanoid" id="G3TWY9"/>
<evidence type="ECO:0000256" key="14">
    <source>
        <dbReference type="PROSITE-ProRule" id="PRU00023"/>
    </source>
</evidence>
<evidence type="ECO:0000313" key="16">
    <source>
        <dbReference type="Proteomes" id="UP000007646"/>
    </source>
</evidence>
<dbReference type="PANTHER" id="PTHR24171">
    <property type="entry name" value="ANKYRIN REPEAT DOMAIN-CONTAINING PROTEIN 39-RELATED"/>
    <property type="match status" value="1"/>
</dbReference>
<feature type="repeat" description="ANK" evidence="14">
    <location>
        <begin position="39"/>
        <end position="63"/>
    </location>
</feature>
<evidence type="ECO:0000256" key="8">
    <source>
        <dbReference type="ARBA" id="ARBA00023242"/>
    </source>
</evidence>
<name>G3TWY9_LOXAF</name>
<feature type="repeat" description="ANK" evidence="14">
    <location>
        <begin position="70"/>
        <end position="102"/>
    </location>
</feature>
<evidence type="ECO:0000256" key="11">
    <source>
        <dbReference type="ARBA" id="ARBA00068187"/>
    </source>
</evidence>
<reference evidence="15 16" key="1">
    <citation type="submission" date="2009-06" db="EMBL/GenBank/DDBJ databases">
        <title>The Genome Sequence of Loxodonta africana (African elephant).</title>
        <authorList>
            <person name="Di Palma F."/>
            <person name="Heiman D."/>
            <person name="Young S."/>
            <person name="Johnson J."/>
            <person name="Lander E.S."/>
            <person name="Lindblad-Toh K."/>
        </authorList>
    </citation>
    <scope>NUCLEOTIDE SEQUENCE [LARGE SCALE GENOMIC DNA]</scope>
    <source>
        <strain evidence="15 16">Isolate ISIS603380</strain>
    </source>
</reference>
<dbReference type="eggNOG" id="KOG4412">
    <property type="taxonomic scope" value="Eukaryota"/>
</dbReference>
<reference evidence="15" key="2">
    <citation type="submission" date="2025-08" db="UniProtKB">
        <authorList>
            <consortium name="Ensembl"/>
        </authorList>
    </citation>
    <scope>IDENTIFICATION</scope>
    <source>
        <strain evidence="15">Isolate ISIS603380</strain>
    </source>
</reference>
<dbReference type="GO" id="GO:0004842">
    <property type="term" value="F:ubiquitin-protein transferase activity"/>
    <property type="evidence" value="ECO:0007669"/>
    <property type="project" value="TreeGrafter"/>
</dbReference>
<protein>
    <recommendedName>
        <fullName evidence="11">26S proteasome non-ATPase regulatory subunit 10</fullName>
    </recommendedName>
    <alternativeName>
        <fullName evidence="12">26S proteasome regulatory subunit p28</fullName>
    </alternativeName>
    <alternativeName>
        <fullName evidence="13">Gankyrin</fullName>
    </alternativeName>
</protein>
<comment type="function">
    <text evidence="9">Acts as a chaperone during the assembly of the 26S proteasome, specifically of the PA700/19S regulatory complex (RC). In the initial step of the base subcomplex assembly is part of an intermediate PSMD10:PSMC4:PSMC5:PAAF1 module which probably assembles with a PSMD5:PSMC2:PSMC1:PSMD2 module. Independently of the proteasome, regulates EGF-induced AKT activation through inhibition of the RHOA/ROCK/PTEN pathway, leading to prolonged AKT activation. Plays an important role in RAS-induced tumorigenesis.</text>
</comment>
<dbReference type="GO" id="GO:0070531">
    <property type="term" value="C:BRCA1-A complex"/>
    <property type="evidence" value="ECO:0007669"/>
    <property type="project" value="TreeGrafter"/>
</dbReference>
<accession>G3TWY9</accession>
<evidence type="ECO:0000256" key="3">
    <source>
        <dbReference type="ARBA" id="ARBA00022490"/>
    </source>
</evidence>
<sequence length="225" mass="24347">MEGCMSNLMACNLTYNGKLEEMKERILADKSPATRTDQDSQTALHWASSAGHTETVEYLLHLGCVNDNDAGWSPLHVAASAGQNEIVKALLGKGAQVNAVNQNGCTPLHYAASQKRHIVMLLEGGANPEAEDHFEATAMHRAAAKCNLKMIHIHRYYKASTNIQDPEGNTPLHACDEGRVEEAKLLVSQGASSYTENKEETPVQVAKGGLGLILKTMLKSLQLAL</sequence>
<organism evidence="15 16">
    <name type="scientific">Loxodonta africana</name>
    <name type="common">African elephant</name>
    <dbReference type="NCBI Taxonomy" id="9785"/>
    <lineage>
        <taxon>Eukaryota</taxon>
        <taxon>Metazoa</taxon>
        <taxon>Chordata</taxon>
        <taxon>Craniata</taxon>
        <taxon>Vertebrata</taxon>
        <taxon>Euteleostomi</taxon>
        <taxon>Mammalia</taxon>
        <taxon>Eutheria</taxon>
        <taxon>Afrotheria</taxon>
        <taxon>Proboscidea</taxon>
        <taxon>Elephantidae</taxon>
        <taxon>Loxodonta</taxon>
    </lineage>
</organism>
<keyword evidence="3" id="KW-0963">Cytoplasm</keyword>
<dbReference type="Pfam" id="PF00023">
    <property type="entry name" value="Ank"/>
    <property type="match status" value="2"/>
</dbReference>
<evidence type="ECO:0000256" key="7">
    <source>
        <dbReference type="ARBA" id="ARBA00023186"/>
    </source>
</evidence>
<keyword evidence="8" id="KW-0539">Nucleus</keyword>
<dbReference type="GO" id="GO:0006915">
    <property type="term" value="P:apoptotic process"/>
    <property type="evidence" value="ECO:0007669"/>
    <property type="project" value="UniProtKB-KW"/>
</dbReference>
<dbReference type="InterPro" id="IPR002110">
    <property type="entry name" value="Ankyrin_rpt"/>
</dbReference>
<dbReference type="Pfam" id="PF12796">
    <property type="entry name" value="Ank_2"/>
    <property type="match status" value="1"/>
</dbReference>
<evidence type="ECO:0000256" key="10">
    <source>
        <dbReference type="ARBA" id="ARBA00062652"/>
    </source>
</evidence>
<keyword evidence="16" id="KW-1185">Reference proteome</keyword>
<keyword evidence="6 14" id="KW-0040">ANK repeat</keyword>
<dbReference type="GO" id="GO:0005737">
    <property type="term" value="C:cytoplasm"/>
    <property type="evidence" value="ECO:0007669"/>
    <property type="project" value="UniProtKB-SubCell"/>
</dbReference>
<dbReference type="Ensembl" id="ENSLAFT00000035448.1">
    <property type="protein sequence ID" value="ENSLAFP00000020097.1"/>
    <property type="gene ID" value="ENSLAFG00000030088.1"/>
</dbReference>
<evidence type="ECO:0000256" key="9">
    <source>
        <dbReference type="ARBA" id="ARBA00059111"/>
    </source>
</evidence>
<evidence type="ECO:0000256" key="12">
    <source>
        <dbReference type="ARBA" id="ARBA00077602"/>
    </source>
</evidence>
<keyword evidence="7" id="KW-0143">Chaperone</keyword>
<dbReference type="SMART" id="SM00248">
    <property type="entry name" value="ANK"/>
    <property type="match status" value="5"/>
</dbReference>
<proteinExistence type="predicted"/>
<dbReference type="GO" id="GO:0085020">
    <property type="term" value="P:protein K6-linked ubiquitination"/>
    <property type="evidence" value="ECO:0007669"/>
    <property type="project" value="TreeGrafter"/>
</dbReference>
<dbReference type="FunFam" id="1.25.40.20:FF:000149">
    <property type="entry name" value="26S proteasome non-ATPase regulatory subunit 10 isoform X1"/>
    <property type="match status" value="1"/>
</dbReference>
<dbReference type="STRING" id="9785.ENSLAFP00000020097"/>
<evidence type="ECO:0000313" key="15">
    <source>
        <dbReference type="Ensembl" id="ENSLAFP00000020097.1"/>
    </source>
</evidence>
<dbReference type="HOGENOM" id="CLU_000134_18_2_1"/>
<dbReference type="PRINTS" id="PR01415">
    <property type="entry name" value="ANKYRIN"/>
</dbReference>
<dbReference type="AlphaFoldDB" id="G3TWY9"/>
<dbReference type="PANTHER" id="PTHR24171:SF9">
    <property type="entry name" value="ANKYRIN REPEAT DOMAIN-CONTAINING PROTEIN 39"/>
    <property type="match status" value="1"/>
</dbReference>
<dbReference type="Gene3D" id="1.25.40.20">
    <property type="entry name" value="Ankyrin repeat-containing domain"/>
    <property type="match status" value="1"/>
</dbReference>
<evidence type="ECO:0000256" key="6">
    <source>
        <dbReference type="ARBA" id="ARBA00023043"/>
    </source>
</evidence>
<keyword evidence="5" id="KW-0677">Repeat</keyword>
<dbReference type="GeneTree" id="ENSGT00940000153404"/>
<evidence type="ECO:0000256" key="13">
    <source>
        <dbReference type="ARBA" id="ARBA00077685"/>
    </source>
</evidence>
<comment type="subcellular location">
    <subcellularLocation>
        <location evidence="2">Cytoplasm</location>
    </subcellularLocation>
    <subcellularLocation>
        <location evidence="1">Nucleus</location>
    </subcellularLocation>
</comment>
<evidence type="ECO:0000256" key="4">
    <source>
        <dbReference type="ARBA" id="ARBA00022703"/>
    </source>
</evidence>
<keyword evidence="4" id="KW-0053">Apoptosis</keyword>
<comment type="subunit">
    <text evidence="10">Part of transient complex containing PSMD10, PSMC4, PSMC5 and PAAF1 formed during the assembly of the 26S proteasome. Stays associated throughout the assembly of the PA700/19S RC and is released upon association with the 20S core. Interacts with PSMC4. Interacts with RB1. Interacts with CDK4. Interacts with MDM2. Interacts with RELA. Associates with a CDK4:CCND2 serine/threonine kinase complex. Interacts with ARHGDIA and increases the interaction between ARHGDIA and RHOA, hence promotes ARHGDIA inactivation of RHOA and ROCK.</text>
</comment>
<dbReference type="SUPFAM" id="SSF48403">
    <property type="entry name" value="Ankyrin repeat"/>
    <property type="match status" value="1"/>
</dbReference>
<dbReference type="PROSITE" id="PS50297">
    <property type="entry name" value="ANK_REP_REGION"/>
    <property type="match status" value="2"/>
</dbReference>
<dbReference type="InterPro" id="IPR036770">
    <property type="entry name" value="Ankyrin_rpt-contain_sf"/>
</dbReference>
<dbReference type="Proteomes" id="UP000007646">
    <property type="component" value="Unassembled WGS sequence"/>
</dbReference>
<dbReference type="GO" id="GO:0031436">
    <property type="term" value="C:BRCA1-BARD1 complex"/>
    <property type="evidence" value="ECO:0007669"/>
    <property type="project" value="TreeGrafter"/>
</dbReference>
<evidence type="ECO:0000256" key="2">
    <source>
        <dbReference type="ARBA" id="ARBA00004496"/>
    </source>
</evidence>